<dbReference type="AlphaFoldDB" id="A0A212CID4"/>
<evidence type="ECO:0000313" key="3">
    <source>
        <dbReference type="Proteomes" id="UP000242450"/>
    </source>
</evidence>
<feature type="compositionally biased region" description="Basic and acidic residues" evidence="1">
    <location>
        <begin position="41"/>
        <end position="51"/>
    </location>
</feature>
<reference evidence="2 3" key="1">
    <citation type="journal article" date="2018" name="Mol. Genet. Genomics">
        <title>The red deer Cervus elaphus genome CerEla1.0: sequencing, annotating, genes, and chromosomes.</title>
        <authorList>
            <person name="Bana N.A."/>
            <person name="Nyiri A."/>
            <person name="Nagy J."/>
            <person name="Frank K."/>
            <person name="Nagy T."/>
            <person name="Steger V."/>
            <person name="Schiller M."/>
            <person name="Lakatos P."/>
            <person name="Sugar L."/>
            <person name="Horn P."/>
            <person name="Barta E."/>
            <person name="Orosz L."/>
        </authorList>
    </citation>
    <scope>NUCLEOTIDE SEQUENCE [LARGE SCALE GENOMIC DNA]</scope>
    <source>
        <strain evidence="2">Hungarian</strain>
    </source>
</reference>
<gene>
    <name evidence="2" type="ORF">Celaphus_00012970</name>
</gene>
<dbReference type="OrthoDB" id="8193882at2759"/>
<feature type="region of interest" description="Disordered" evidence="1">
    <location>
        <begin position="18"/>
        <end position="59"/>
    </location>
</feature>
<protein>
    <submittedName>
        <fullName evidence="2">Uncharacterized protein</fullName>
    </submittedName>
</protein>
<accession>A0A212CID4</accession>
<name>A0A212CID4_CEREH</name>
<organism evidence="2 3">
    <name type="scientific">Cervus elaphus hippelaphus</name>
    <name type="common">European red deer</name>
    <dbReference type="NCBI Taxonomy" id="46360"/>
    <lineage>
        <taxon>Eukaryota</taxon>
        <taxon>Metazoa</taxon>
        <taxon>Chordata</taxon>
        <taxon>Craniata</taxon>
        <taxon>Vertebrata</taxon>
        <taxon>Euteleostomi</taxon>
        <taxon>Mammalia</taxon>
        <taxon>Eutheria</taxon>
        <taxon>Laurasiatheria</taxon>
        <taxon>Artiodactyla</taxon>
        <taxon>Ruminantia</taxon>
        <taxon>Pecora</taxon>
        <taxon>Cervidae</taxon>
        <taxon>Cervinae</taxon>
        <taxon>Cervus</taxon>
    </lineage>
</organism>
<dbReference type="EMBL" id="MKHE01000019">
    <property type="protein sequence ID" value="OWK05777.1"/>
    <property type="molecule type" value="Genomic_DNA"/>
</dbReference>
<sequence length="256" mass="27832">MNPTEGFIQELLVKPRGLHKQPAFHQPSPFGGGNLTPSRIEPGRRRPDPLRPRRPPAASRLNKLNKKYIIDMIEDMNPTFEAALKPPTAESPGDLTKLPSACKQAATELYLGSWDVAQRSMAVGNGLVLPPCAHPAAEARLPGGEPHSPNDSNQVVEGFVDVERWVLGTGFYVRNLEGKAESLRYTKPLALKNAKFSESPRNPAEPPGTYNLKPWGWKRGLRAAGCLGLKPHTCCKAVTVTHAHAGHHAVAISNDS</sequence>
<keyword evidence="3" id="KW-1185">Reference proteome</keyword>
<proteinExistence type="predicted"/>
<dbReference type="Proteomes" id="UP000242450">
    <property type="component" value="Chromosome 19"/>
</dbReference>
<evidence type="ECO:0000256" key="1">
    <source>
        <dbReference type="SAM" id="MobiDB-lite"/>
    </source>
</evidence>
<evidence type="ECO:0000313" key="2">
    <source>
        <dbReference type="EMBL" id="OWK05777.1"/>
    </source>
</evidence>
<comment type="caution">
    <text evidence="2">The sequence shown here is derived from an EMBL/GenBank/DDBJ whole genome shotgun (WGS) entry which is preliminary data.</text>
</comment>